<keyword evidence="1" id="KW-0812">Transmembrane</keyword>
<organism evidence="2 3">
    <name type="scientific">Rhodocytophaga rosea</name>
    <dbReference type="NCBI Taxonomy" id="2704465"/>
    <lineage>
        <taxon>Bacteria</taxon>
        <taxon>Pseudomonadati</taxon>
        <taxon>Bacteroidota</taxon>
        <taxon>Cytophagia</taxon>
        <taxon>Cytophagales</taxon>
        <taxon>Rhodocytophagaceae</taxon>
        <taxon>Rhodocytophaga</taxon>
    </lineage>
</organism>
<reference evidence="2 3" key="1">
    <citation type="submission" date="2020-01" db="EMBL/GenBank/DDBJ databases">
        <authorList>
            <person name="Kim M.K."/>
        </authorList>
    </citation>
    <scope>NUCLEOTIDE SEQUENCE [LARGE SCALE GENOMIC DNA]</scope>
    <source>
        <strain evidence="2 3">172606-1</strain>
    </source>
</reference>
<gene>
    <name evidence="2" type="ORF">GXP67_13365</name>
</gene>
<dbReference type="RefSeq" id="WP_162443573.1">
    <property type="nucleotide sequence ID" value="NZ_CP048222.1"/>
</dbReference>
<protein>
    <recommendedName>
        <fullName evidence="4">DUF3464 family protein</fullName>
    </recommendedName>
</protein>
<feature type="transmembrane region" description="Helical" evidence="1">
    <location>
        <begin position="130"/>
        <end position="148"/>
    </location>
</feature>
<feature type="transmembrane region" description="Helical" evidence="1">
    <location>
        <begin position="188"/>
        <end position="217"/>
    </location>
</feature>
<keyword evidence="1" id="KW-1133">Transmembrane helix</keyword>
<feature type="transmembrane region" description="Helical" evidence="1">
    <location>
        <begin position="358"/>
        <end position="378"/>
    </location>
</feature>
<dbReference type="AlphaFoldDB" id="A0A6C0GI90"/>
<evidence type="ECO:0000313" key="2">
    <source>
        <dbReference type="EMBL" id="QHT67544.1"/>
    </source>
</evidence>
<dbReference type="EMBL" id="CP048222">
    <property type="protein sequence ID" value="QHT67544.1"/>
    <property type="molecule type" value="Genomic_DNA"/>
</dbReference>
<accession>A0A6C0GI90</accession>
<feature type="transmembrane region" description="Helical" evidence="1">
    <location>
        <begin position="254"/>
        <end position="271"/>
    </location>
</feature>
<evidence type="ECO:0000256" key="1">
    <source>
        <dbReference type="SAM" id="Phobius"/>
    </source>
</evidence>
<feature type="transmembrane region" description="Helical" evidence="1">
    <location>
        <begin position="91"/>
        <end position="118"/>
    </location>
</feature>
<sequence length="430" mass="47446">MRDKHVYLSCLISGLTLGTAWAVRGKFGHEQGAAWAGGIGALVILLLAKRADWYANVFKITWVAAFGWGVGGIISYGRVVGFGRADDFINVYYGLLMLFLIGGLYGFLGGGLFGLALADSEKNKVTWHSLVVEMTVGALITYGLLINQLEWLMTPPRSELWAACLGMAIALGWYLLRNQQSAAWRVALYSGLGAGFGFAFGNFLQVLGTVSGIAFNFWNVMEYAIGFFGGIGMAYGTFTASWPVSEIPSKQNRVLIPFLLVFVFIPFVVWEQSFTQQKLQEIFLKYSTVDFVWLIQCVALASIIGMAGYLLYVIYLKTSGFISYSSVRTVFIWYFGVYIFLSFLITGTPFHTQLPEQYLYLVNLGIVLFGLSKLQPGLVVQAPPSHAQRWVVSSLCIMAILAVLAFIAIHSHGELPGSQKRFGEKSVVMD</sequence>
<keyword evidence="1" id="KW-0472">Membrane</keyword>
<feature type="transmembrane region" description="Helical" evidence="1">
    <location>
        <begin position="60"/>
        <end position="79"/>
    </location>
</feature>
<proteinExistence type="predicted"/>
<feature type="transmembrane region" description="Helical" evidence="1">
    <location>
        <begin position="390"/>
        <end position="409"/>
    </location>
</feature>
<evidence type="ECO:0000313" key="3">
    <source>
        <dbReference type="Proteomes" id="UP000480178"/>
    </source>
</evidence>
<feature type="transmembrane region" description="Helical" evidence="1">
    <location>
        <begin position="32"/>
        <end position="48"/>
    </location>
</feature>
<keyword evidence="3" id="KW-1185">Reference proteome</keyword>
<dbReference type="Proteomes" id="UP000480178">
    <property type="component" value="Chromosome"/>
</dbReference>
<feature type="transmembrane region" description="Helical" evidence="1">
    <location>
        <begin position="291"/>
        <end position="315"/>
    </location>
</feature>
<dbReference type="KEGG" id="rhoz:GXP67_13365"/>
<feature type="transmembrane region" description="Helical" evidence="1">
    <location>
        <begin position="160"/>
        <end position="176"/>
    </location>
</feature>
<feature type="transmembrane region" description="Helical" evidence="1">
    <location>
        <begin position="327"/>
        <end position="346"/>
    </location>
</feature>
<evidence type="ECO:0008006" key="4">
    <source>
        <dbReference type="Google" id="ProtNLM"/>
    </source>
</evidence>
<feature type="transmembrane region" description="Helical" evidence="1">
    <location>
        <begin position="223"/>
        <end position="242"/>
    </location>
</feature>
<name>A0A6C0GI90_9BACT</name>